<proteinExistence type="predicted"/>
<evidence type="ECO:0000313" key="2">
    <source>
        <dbReference type="Proteomes" id="UP000712673"/>
    </source>
</evidence>
<comment type="caution">
    <text evidence="1">The sequence shown here is derived from an EMBL/GenBank/DDBJ whole genome shotgun (WGS) entry which is preliminary data.</text>
</comment>
<sequence length="146" mass="16844">MAKMPAVILLYRKANEEFGDVFRQTVMHDMRQVDYDIEDIGIMPPVSIRVDGNLPGELIALYVKERELAGFTDQHSMSQGMFRVLSMLIHLIDCGGDEAVKTRIIEEHENLTRSGYVRIYAAMYMELQNKIRYLQRLIADIDAFLT</sequence>
<protein>
    <submittedName>
        <fullName evidence="1">Uncharacterized protein</fullName>
    </submittedName>
</protein>
<organism evidence="1 2">
    <name type="scientific">Tectimicrobiota bacterium</name>
    <dbReference type="NCBI Taxonomy" id="2528274"/>
    <lineage>
        <taxon>Bacteria</taxon>
        <taxon>Pseudomonadati</taxon>
        <taxon>Nitrospinota/Tectimicrobiota group</taxon>
        <taxon>Candidatus Tectimicrobiota</taxon>
    </lineage>
</organism>
<dbReference type="Proteomes" id="UP000712673">
    <property type="component" value="Unassembled WGS sequence"/>
</dbReference>
<reference evidence="1" key="1">
    <citation type="submission" date="2019-03" db="EMBL/GenBank/DDBJ databases">
        <title>Lake Tanganyika Metagenome-Assembled Genomes (MAGs).</title>
        <authorList>
            <person name="Tran P."/>
        </authorList>
    </citation>
    <scope>NUCLEOTIDE SEQUENCE</scope>
    <source>
        <strain evidence="1">K_DeepCast_65m_m2_066</strain>
    </source>
</reference>
<accession>A0A938B3T4</accession>
<evidence type="ECO:0000313" key="1">
    <source>
        <dbReference type="EMBL" id="MBM3225676.1"/>
    </source>
</evidence>
<dbReference type="AlphaFoldDB" id="A0A938B3T4"/>
<dbReference type="EMBL" id="VGLS01000648">
    <property type="protein sequence ID" value="MBM3225676.1"/>
    <property type="molecule type" value="Genomic_DNA"/>
</dbReference>
<name>A0A938B3T4_UNCTE</name>
<gene>
    <name evidence="1" type="ORF">FJZ47_18010</name>
</gene>